<evidence type="ECO:0000256" key="2">
    <source>
        <dbReference type="ARBA" id="ARBA00022475"/>
    </source>
</evidence>
<keyword evidence="4 6" id="KW-1133">Transmembrane helix</keyword>
<dbReference type="GO" id="GO:0005886">
    <property type="term" value="C:plasma membrane"/>
    <property type="evidence" value="ECO:0007669"/>
    <property type="project" value="UniProtKB-SubCell"/>
</dbReference>
<evidence type="ECO:0000256" key="1">
    <source>
        <dbReference type="ARBA" id="ARBA00004651"/>
    </source>
</evidence>
<protein>
    <recommendedName>
        <fullName evidence="8">SNARE associated Golgi protein</fullName>
    </recommendedName>
</protein>
<evidence type="ECO:0008006" key="8">
    <source>
        <dbReference type="Google" id="ProtNLM"/>
    </source>
</evidence>
<evidence type="ECO:0000313" key="7">
    <source>
        <dbReference type="EMBL" id="ADI23674.1"/>
    </source>
</evidence>
<keyword evidence="3 6" id="KW-0812">Transmembrane</keyword>
<evidence type="ECO:0000256" key="3">
    <source>
        <dbReference type="ARBA" id="ARBA00022692"/>
    </source>
</evidence>
<keyword evidence="5 6" id="KW-0472">Membrane</keyword>
<name>E7C8A0_9BACT</name>
<sequence length="163" mass="17659">MLVAIIAIVGSTIGRELIAGEPVGLVSFALIHFAGYLFFLLMPVEILVPLYLAEGHPGLVLIGLSVGTGLLAQTIDYAIGWVVSERVVDTLISREKFEKFKATFQKWGGWAIFTFNLLPLSSPNMLLVSGIMRYNRLKALLISASGLAVKYVVLVFVFPGGFG</sequence>
<feature type="transmembrane region" description="Helical" evidence="6">
    <location>
        <begin position="107"/>
        <end position="127"/>
    </location>
</feature>
<evidence type="ECO:0000256" key="6">
    <source>
        <dbReference type="SAM" id="Phobius"/>
    </source>
</evidence>
<feature type="transmembrane region" description="Helical" evidence="6">
    <location>
        <begin position="59"/>
        <end position="83"/>
    </location>
</feature>
<dbReference type="EMBL" id="GU568020">
    <property type="protein sequence ID" value="ADI23674.1"/>
    <property type="molecule type" value="Genomic_DNA"/>
</dbReference>
<evidence type="ECO:0000256" key="5">
    <source>
        <dbReference type="ARBA" id="ARBA00023136"/>
    </source>
</evidence>
<accession>E7C8A0</accession>
<proteinExistence type="predicted"/>
<evidence type="ECO:0000256" key="4">
    <source>
        <dbReference type="ARBA" id="ARBA00022989"/>
    </source>
</evidence>
<dbReference type="PANTHER" id="PTHR42709">
    <property type="entry name" value="ALKALINE PHOSPHATASE LIKE PROTEIN"/>
    <property type="match status" value="1"/>
</dbReference>
<dbReference type="PANTHER" id="PTHR42709:SF6">
    <property type="entry name" value="UNDECAPRENYL PHOSPHATE TRANSPORTER A"/>
    <property type="match status" value="1"/>
</dbReference>
<comment type="subcellular location">
    <subcellularLocation>
        <location evidence="1">Cell membrane</location>
        <topology evidence="1">Multi-pass membrane protein</topology>
    </subcellularLocation>
</comment>
<reference evidence="7" key="1">
    <citation type="submission" date="2010-01" db="EMBL/GenBank/DDBJ databases">
        <title>Genome fragments of uncultured bacteria from the North Pacific subtropical Gyre.</title>
        <authorList>
            <person name="Pham V.D."/>
            <person name="Delong E.F."/>
        </authorList>
    </citation>
    <scope>NUCLEOTIDE SEQUENCE</scope>
</reference>
<dbReference type="AlphaFoldDB" id="E7C8A0"/>
<feature type="transmembrane region" description="Helical" evidence="6">
    <location>
        <begin position="30"/>
        <end position="52"/>
    </location>
</feature>
<keyword evidence="2" id="KW-1003">Cell membrane</keyword>
<dbReference type="InterPro" id="IPR051311">
    <property type="entry name" value="DedA_domain"/>
</dbReference>
<feature type="transmembrane region" description="Helical" evidence="6">
    <location>
        <begin position="139"/>
        <end position="162"/>
    </location>
</feature>
<organism evidence="7">
    <name type="scientific">uncultured Gemmatimonadales bacterium HF4000_15H13</name>
    <dbReference type="NCBI Taxonomy" id="723618"/>
    <lineage>
        <taxon>Bacteria</taxon>
        <taxon>Pseudomonadati</taxon>
        <taxon>Gemmatimonadota</taxon>
        <taxon>Gemmatimonadia</taxon>
        <taxon>Gemmatimonadales</taxon>
        <taxon>environmental samples</taxon>
    </lineage>
</organism>